<gene>
    <name evidence="11" type="ORF">Fmac_000099</name>
</gene>
<dbReference type="GO" id="GO:0003677">
    <property type="term" value="F:DNA binding"/>
    <property type="evidence" value="ECO:0007669"/>
    <property type="project" value="UniProtKB-UniRule"/>
</dbReference>
<dbReference type="InterPro" id="IPR001356">
    <property type="entry name" value="HD"/>
</dbReference>
<evidence type="ECO:0000256" key="1">
    <source>
        <dbReference type="ARBA" id="ARBA00004123"/>
    </source>
</evidence>
<dbReference type="InterPro" id="IPR008422">
    <property type="entry name" value="KN_HD"/>
</dbReference>
<dbReference type="SMART" id="SM00389">
    <property type="entry name" value="HOX"/>
    <property type="match status" value="1"/>
</dbReference>
<keyword evidence="6" id="KW-0804">Transcription</keyword>
<evidence type="ECO:0000259" key="10">
    <source>
        <dbReference type="PROSITE" id="PS50071"/>
    </source>
</evidence>
<comment type="caution">
    <text evidence="11">The sequence shown here is derived from an EMBL/GenBank/DDBJ whole genome shotgun (WGS) entry which is preliminary data.</text>
</comment>
<dbReference type="SUPFAM" id="SSF46689">
    <property type="entry name" value="Homeodomain-like"/>
    <property type="match status" value="1"/>
</dbReference>
<dbReference type="CDD" id="cd00086">
    <property type="entry name" value="homeodomain"/>
    <property type="match status" value="1"/>
</dbReference>
<feature type="compositionally biased region" description="Polar residues" evidence="9">
    <location>
        <begin position="243"/>
        <end position="258"/>
    </location>
</feature>
<evidence type="ECO:0000256" key="5">
    <source>
        <dbReference type="ARBA" id="ARBA00023155"/>
    </source>
</evidence>
<evidence type="ECO:0000256" key="9">
    <source>
        <dbReference type="SAM" id="MobiDB-lite"/>
    </source>
</evidence>
<evidence type="ECO:0000256" key="8">
    <source>
        <dbReference type="PROSITE-ProRule" id="PRU00108"/>
    </source>
</evidence>
<name>A0ABD1NDB9_9FABA</name>
<dbReference type="PROSITE" id="PS50071">
    <property type="entry name" value="HOMEOBOX_2"/>
    <property type="match status" value="1"/>
</dbReference>
<comment type="subcellular location">
    <subcellularLocation>
        <location evidence="1 8">Nucleus</location>
    </subcellularLocation>
</comment>
<dbReference type="InterPro" id="IPR050224">
    <property type="entry name" value="TALE_homeobox"/>
</dbReference>
<evidence type="ECO:0000256" key="2">
    <source>
        <dbReference type="ARBA" id="ARBA00006454"/>
    </source>
</evidence>
<evidence type="ECO:0000313" key="11">
    <source>
        <dbReference type="EMBL" id="KAL2346099.1"/>
    </source>
</evidence>
<feature type="compositionally biased region" description="Basic and acidic residues" evidence="9">
    <location>
        <begin position="213"/>
        <end position="234"/>
    </location>
</feature>
<dbReference type="EMBL" id="JBGMDY010000001">
    <property type="protein sequence ID" value="KAL2346099.1"/>
    <property type="molecule type" value="Genomic_DNA"/>
</dbReference>
<keyword evidence="7 8" id="KW-0539">Nucleus</keyword>
<feature type="region of interest" description="Disordered" evidence="9">
    <location>
        <begin position="213"/>
        <end position="262"/>
    </location>
</feature>
<dbReference type="AlphaFoldDB" id="A0ABD1NDB9"/>
<feature type="DNA-binding region" description="Homeobox" evidence="8">
    <location>
        <begin position="368"/>
        <end position="430"/>
    </location>
</feature>
<sequence>MATNSSSSNSYSKTPILPSNMTLYMNSGSYSEALSGNSQQQSNCFVLPSPSVVASPSTPGQQEMLANIGGFQAGVHDLSVWREGRSEMLVRQPMDGQNLQGQGLSLSLGTHIQMPTIHDRNHCSSFDSFLGTNPSISCNEAYQSGLSRNEGMRHSENFQPGLPETCQDLGRAYLSFQGMSSVERTVSSSKYLKAVQQLLDEVVDIRKSIKRPDMRSHSTLENSKKNSKEGHEQLENEGPSANGVPNSQASPSNASCELSQAEKQDMHNKLTTLLSMLDQMQIVVSSFDVIAGCGAAKPYTALALQTISSHFRCLRDAISGQISSTQKNLREHDAYGRSKGVGMARLKYVDQQIRQQRALQQFGMMQHEWRPQRGLPESSVSILRAWLFEHFLHPYPKDSDKIMLARQTGLTRSQVSNWFINARVRLWKPMVEEMYKQETCDTDMDSSSSSENVSRVTKSDVKTSNDMDEDSKQRQSPIVADTNHSFGQAKDLRHDEVLDTKIVASPGFASLTNEGHEAETEHKSVEQTEEQRPNMDDGGVFPNDGFVAVGPTSCQMSEFGRFKSGSGVSLTLGLQGEAHLSLVSMREDVIYSAAADSTVGVETAELECIGAGNQRQRKCEMHVGLKKVENYAVYPSRDASPQASMSVSGIKALKIPALEILTL</sequence>
<comment type="similarity">
    <text evidence="2">Belongs to the TALE/BELL homeobox family.</text>
</comment>
<dbReference type="Pfam" id="PF07526">
    <property type="entry name" value="POX"/>
    <property type="match status" value="1"/>
</dbReference>
<proteinExistence type="inferred from homology"/>
<dbReference type="PANTHER" id="PTHR11850">
    <property type="entry name" value="HOMEOBOX PROTEIN TRANSCRIPTION FACTORS"/>
    <property type="match status" value="1"/>
</dbReference>
<dbReference type="GO" id="GO:0005634">
    <property type="term" value="C:nucleus"/>
    <property type="evidence" value="ECO:0007669"/>
    <property type="project" value="UniProtKB-SubCell"/>
</dbReference>
<evidence type="ECO:0000313" key="12">
    <source>
        <dbReference type="Proteomes" id="UP001603857"/>
    </source>
</evidence>
<evidence type="ECO:0000256" key="4">
    <source>
        <dbReference type="ARBA" id="ARBA00023125"/>
    </source>
</evidence>
<dbReference type="SMART" id="SM00574">
    <property type="entry name" value="POX"/>
    <property type="match status" value="1"/>
</dbReference>
<feature type="compositionally biased region" description="Basic and acidic residues" evidence="9">
    <location>
        <begin position="514"/>
        <end position="535"/>
    </location>
</feature>
<dbReference type="InterPro" id="IPR006563">
    <property type="entry name" value="POX_dom"/>
</dbReference>
<protein>
    <recommendedName>
        <fullName evidence="10">Homeobox domain-containing protein</fullName>
    </recommendedName>
</protein>
<accession>A0ABD1NDB9</accession>
<keyword evidence="4 8" id="KW-0238">DNA-binding</keyword>
<keyword evidence="3" id="KW-0805">Transcription regulation</keyword>
<feature type="compositionally biased region" description="Basic and acidic residues" evidence="9">
    <location>
        <begin position="457"/>
        <end position="473"/>
    </location>
</feature>
<dbReference type="FunFam" id="1.10.10.60:FF:000083">
    <property type="entry name" value="BEL1-like homeodomain protein 4"/>
    <property type="match status" value="1"/>
</dbReference>
<evidence type="ECO:0000256" key="3">
    <source>
        <dbReference type="ARBA" id="ARBA00023015"/>
    </source>
</evidence>
<dbReference type="InterPro" id="IPR009057">
    <property type="entry name" value="Homeodomain-like_sf"/>
</dbReference>
<evidence type="ECO:0000256" key="6">
    <source>
        <dbReference type="ARBA" id="ARBA00023163"/>
    </source>
</evidence>
<reference evidence="11 12" key="1">
    <citation type="submission" date="2024-08" db="EMBL/GenBank/DDBJ databases">
        <title>Insights into the chromosomal genome structure of Flemingia macrophylla.</title>
        <authorList>
            <person name="Ding Y."/>
            <person name="Zhao Y."/>
            <person name="Bi W."/>
            <person name="Wu M."/>
            <person name="Zhao G."/>
            <person name="Gong Y."/>
            <person name="Li W."/>
            <person name="Zhang P."/>
        </authorList>
    </citation>
    <scope>NUCLEOTIDE SEQUENCE [LARGE SCALE GENOMIC DNA]</scope>
    <source>
        <strain evidence="11">DYQJB</strain>
        <tissue evidence="11">Leaf</tissue>
    </source>
</reference>
<dbReference type="Proteomes" id="UP001603857">
    <property type="component" value="Unassembled WGS sequence"/>
</dbReference>
<keyword evidence="12" id="KW-1185">Reference proteome</keyword>
<dbReference type="Gene3D" id="1.10.10.60">
    <property type="entry name" value="Homeodomain-like"/>
    <property type="match status" value="1"/>
</dbReference>
<keyword evidence="5 8" id="KW-0371">Homeobox</keyword>
<feature type="region of interest" description="Disordered" evidence="9">
    <location>
        <begin position="509"/>
        <end position="541"/>
    </location>
</feature>
<feature type="region of interest" description="Disordered" evidence="9">
    <location>
        <begin position="439"/>
        <end position="491"/>
    </location>
</feature>
<organism evidence="11 12">
    <name type="scientific">Flemingia macrophylla</name>
    <dbReference type="NCBI Taxonomy" id="520843"/>
    <lineage>
        <taxon>Eukaryota</taxon>
        <taxon>Viridiplantae</taxon>
        <taxon>Streptophyta</taxon>
        <taxon>Embryophyta</taxon>
        <taxon>Tracheophyta</taxon>
        <taxon>Spermatophyta</taxon>
        <taxon>Magnoliopsida</taxon>
        <taxon>eudicotyledons</taxon>
        <taxon>Gunneridae</taxon>
        <taxon>Pentapetalae</taxon>
        <taxon>rosids</taxon>
        <taxon>fabids</taxon>
        <taxon>Fabales</taxon>
        <taxon>Fabaceae</taxon>
        <taxon>Papilionoideae</taxon>
        <taxon>50 kb inversion clade</taxon>
        <taxon>NPAAA clade</taxon>
        <taxon>indigoferoid/millettioid clade</taxon>
        <taxon>Phaseoleae</taxon>
        <taxon>Flemingia</taxon>
    </lineage>
</organism>
<evidence type="ECO:0000256" key="7">
    <source>
        <dbReference type="ARBA" id="ARBA00023242"/>
    </source>
</evidence>
<dbReference type="Pfam" id="PF05920">
    <property type="entry name" value="Homeobox_KN"/>
    <property type="match status" value="1"/>
</dbReference>
<feature type="domain" description="Homeobox" evidence="10">
    <location>
        <begin position="366"/>
        <end position="429"/>
    </location>
</feature>